<evidence type="ECO:0000256" key="3">
    <source>
        <dbReference type="ARBA" id="ARBA00022448"/>
    </source>
</evidence>
<dbReference type="InterPro" id="IPR036259">
    <property type="entry name" value="MFS_trans_sf"/>
</dbReference>
<feature type="transmembrane region" description="Helical" evidence="11">
    <location>
        <begin position="102"/>
        <end position="130"/>
    </location>
</feature>
<dbReference type="InterPro" id="IPR005828">
    <property type="entry name" value="MFS_sugar_transport-like"/>
</dbReference>
<dbReference type="Proteomes" id="UP001165587">
    <property type="component" value="Unassembled WGS sequence"/>
</dbReference>
<protein>
    <recommendedName>
        <fullName evidence="10">Putative proline/betaine transporter</fullName>
    </recommendedName>
</protein>
<feature type="domain" description="Major facilitator superfamily (MFS) profile" evidence="12">
    <location>
        <begin position="3"/>
        <end position="419"/>
    </location>
</feature>
<comment type="caution">
    <text evidence="13">The sequence shown here is derived from an EMBL/GenBank/DDBJ whole genome shotgun (WGS) entry which is preliminary data.</text>
</comment>
<feature type="transmembrane region" description="Helical" evidence="11">
    <location>
        <begin position="39"/>
        <end position="63"/>
    </location>
</feature>
<dbReference type="PANTHER" id="PTHR43528:SF1">
    <property type="entry name" value="ALPHA-KETOGLUTARATE PERMEASE"/>
    <property type="match status" value="1"/>
</dbReference>
<dbReference type="FunFam" id="1.20.1250.20:FF:000001">
    <property type="entry name" value="Dicarboxylate MFS transporter"/>
    <property type="match status" value="1"/>
</dbReference>
<comment type="function">
    <text evidence="9">May be a proton symporter involved in the uptake of osmolytes such as proline and glycine betaine.</text>
</comment>
<evidence type="ECO:0000313" key="14">
    <source>
        <dbReference type="Proteomes" id="UP001165587"/>
    </source>
</evidence>
<dbReference type="PROSITE" id="PS50850">
    <property type="entry name" value="MFS"/>
    <property type="match status" value="1"/>
</dbReference>
<evidence type="ECO:0000256" key="8">
    <source>
        <dbReference type="ARBA" id="ARBA00023136"/>
    </source>
</evidence>
<comment type="similarity">
    <text evidence="2">Belongs to the major facilitator superfamily. Metabolite:H+ Symporter (MHS) family (TC 2.A.1.6) family.</text>
</comment>
<feature type="transmembrane region" description="Helical" evidence="11">
    <location>
        <begin position="362"/>
        <end position="386"/>
    </location>
</feature>
<keyword evidence="7 11" id="KW-1133">Transmembrane helix</keyword>
<keyword evidence="5 11" id="KW-0812">Transmembrane</keyword>
<dbReference type="PANTHER" id="PTHR43528">
    <property type="entry name" value="ALPHA-KETOGLUTARATE PERMEASE"/>
    <property type="match status" value="1"/>
</dbReference>
<dbReference type="GO" id="GO:0015293">
    <property type="term" value="F:symporter activity"/>
    <property type="evidence" value="ECO:0007669"/>
    <property type="project" value="UniProtKB-KW"/>
</dbReference>
<evidence type="ECO:0000256" key="9">
    <source>
        <dbReference type="ARBA" id="ARBA00037295"/>
    </source>
</evidence>
<feature type="transmembrane region" description="Helical" evidence="11">
    <location>
        <begin position="12"/>
        <end position="33"/>
    </location>
</feature>
<feature type="transmembrane region" description="Helical" evidence="11">
    <location>
        <begin position="325"/>
        <end position="350"/>
    </location>
</feature>
<dbReference type="InterPro" id="IPR005829">
    <property type="entry name" value="Sugar_transporter_CS"/>
</dbReference>
<dbReference type="InterPro" id="IPR020846">
    <property type="entry name" value="MFS_dom"/>
</dbReference>
<keyword evidence="8 11" id="KW-0472">Membrane</keyword>
<proteinExistence type="inferred from homology"/>
<evidence type="ECO:0000256" key="7">
    <source>
        <dbReference type="ARBA" id="ARBA00022989"/>
    </source>
</evidence>
<organism evidence="13 14">
    <name type="scientific">Herbiconiux oxytropis</name>
    <dbReference type="NCBI Taxonomy" id="2970915"/>
    <lineage>
        <taxon>Bacteria</taxon>
        <taxon>Bacillati</taxon>
        <taxon>Actinomycetota</taxon>
        <taxon>Actinomycetes</taxon>
        <taxon>Micrococcales</taxon>
        <taxon>Microbacteriaceae</taxon>
        <taxon>Herbiconiux</taxon>
    </lineage>
</organism>
<gene>
    <name evidence="13" type="ORF">N1028_11415</name>
</gene>
<feature type="transmembrane region" description="Helical" evidence="11">
    <location>
        <begin position="228"/>
        <end position="250"/>
    </location>
</feature>
<dbReference type="Gene3D" id="1.20.1250.20">
    <property type="entry name" value="MFS general substrate transporter like domains"/>
    <property type="match status" value="2"/>
</dbReference>
<keyword evidence="14" id="KW-1185">Reference proteome</keyword>
<evidence type="ECO:0000256" key="5">
    <source>
        <dbReference type="ARBA" id="ARBA00022692"/>
    </source>
</evidence>
<evidence type="ECO:0000256" key="2">
    <source>
        <dbReference type="ARBA" id="ARBA00008240"/>
    </source>
</evidence>
<evidence type="ECO:0000256" key="6">
    <source>
        <dbReference type="ARBA" id="ARBA00022847"/>
    </source>
</evidence>
<keyword evidence="4" id="KW-1003">Cell membrane</keyword>
<feature type="transmembrane region" description="Helical" evidence="11">
    <location>
        <begin position="398"/>
        <end position="417"/>
    </location>
</feature>
<dbReference type="Pfam" id="PF00083">
    <property type="entry name" value="Sugar_tr"/>
    <property type="match status" value="1"/>
</dbReference>
<dbReference type="InterPro" id="IPR051084">
    <property type="entry name" value="H+-coupled_symporters"/>
</dbReference>
<dbReference type="AlphaFoldDB" id="A0AA42BU47"/>
<feature type="transmembrane region" description="Helical" evidence="11">
    <location>
        <begin position="300"/>
        <end position="319"/>
    </location>
</feature>
<evidence type="ECO:0000256" key="11">
    <source>
        <dbReference type="SAM" id="Phobius"/>
    </source>
</evidence>
<reference evidence="13" key="1">
    <citation type="submission" date="2022-08" db="EMBL/GenBank/DDBJ databases">
        <authorList>
            <person name="Deng Y."/>
            <person name="Han X.-F."/>
            <person name="Zhang Y.-Q."/>
        </authorList>
    </citation>
    <scope>NUCLEOTIDE SEQUENCE</scope>
    <source>
        <strain evidence="13">CPCC 203407</strain>
    </source>
</reference>
<keyword evidence="6" id="KW-0769">Symport</keyword>
<evidence type="ECO:0000259" key="12">
    <source>
        <dbReference type="PROSITE" id="PS50850"/>
    </source>
</evidence>
<evidence type="ECO:0000256" key="4">
    <source>
        <dbReference type="ARBA" id="ARBA00022475"/>
    </source>
</evidence>
<comment type="subcellular location">
    <subcellularLocation>
        <location evidence="1">Cell membrane</location>
        <topology evidence="1">Multi-pass membrane protein</topology>
    </subcellularLocation>
</comment>
<dbReference type="GO" id="GO:0005886">
    <property type="term" value="C:plasma membrane"/>
    <property type="evidence" value="ECO:0007669"/>
    <property type="project" value="UniProtKB-SubCell"/>
</dbReference>
<feature type="transmembrane region" description="Helical" evidence="11">
    <location>
        <begin position="270"/>
        <end position="288"/>
    </location>
</feature>
<sequence>MRATVLATLGNVLEWYDFTVYGFLAVYIAANFFPGEDPVAALLSAFGVFAVGFIARPLGALVLGPLIDRKGRKSVMLLSMLMMAGGSLLVGIAPSYVTFGAFGAFVIIFGRLLQGFSAGGEFGSSAVFLVEWANPKRRGFFGSFHQVATYGGLLVGVLFVAGLTAVLGPDIMSSWGWRIPFIVGSALAIVVLVLRRRVSETPVFSEAKVDAAAAGNASAPSAPKPLELSAVTGFFLTLGVVALWAVTSMVTINYMPTFTANFAGIPPQEALWATCIGCFVAVALIPLAGHLSDRYGRKPFIIGAAIGYIVLAYPLFLMIVEGRAFGFVVLAQVIFAIPTAAIAGTGSTTISELFATRRRGTLVSIGSAISVTIFGGFGALICTLLIQTTGIPTAPAFYVIGVAVITLIAGIALPNLAGRELRR</sequence>
<feature type="transmembrane region" description="Helical" evidence="11">
    <location>
        <begin position="175"/>
        <end position="194"/>
    </location>
</feature>
<evidence type="ECO:0000256" key="1">
    <source>
        <dbReference type="ARBA" id="ARBA00004651"/>
    </source>
</evidence>
<dbReference type="EMBL" id="JANLCK010000005">
    <property type="protein sequence ID" value="MCS5726502.1"/>
    <property type="molecule type" value="Genomic_DNA"/>
</dbReference>
<feature type="transmembrane region" description="Helical" evidence="11">
    <location>
        <begin position="150"/>
        <end position="169"/>
    </location>
</feature>
<evidence type="ECO:0000256" key="10">
    <source>
        <dbReference type="ARBA" id="ARBA00039918"/>
    </source>
</evidence>
<accession>A0AA42BU47</accession>
<evidence type="ECO:0000313" key="13">
    <source>
        <dbReference type="EMBL" id="MCS5726502.1"/>
    </source>
</evidence>
<dbReference type="SUPFAM" id="SSF103473">
    <property type="entry name" value="MFS general substrate transporter"/>
    <property type="match status" value="1"/>
</dbReference>
<dbReference type="RefSeq" id="WP_259528959.1">
    <property type="nucleotide sequence ID" value="NZ_JANLCK010000005.1"/>
</dbReference>
<keyword evidence="3" id="KW-0813">Transport</keyword>
<dbReference type="PROSITE" id="PS00217">
    <property type="entry name" value="SUGAR_TRANSPORT_2"/>
    <property type="match status" value="1"/>
</dbReference>
<name>A0AA42BU47_9MICO</name>